<dbReference type="AlphaFoldDB" id="A0A858RH55"/>
<keyword evidence="1" id="KW-0812">Transmembrane</keyword>
<proteinExistence type="predicted"/>
<keyword evidence="4" id="KW-1185">Reference proteome</keyword>
<protein>
    <submittedName>
        <fullName evidence="3">M56 family metallopeptidase</fullName>
    </submittedName>
</protein>
<dbReference type="InterPro" id="IPR008756">
    <property type="entry name" value="Peptidase_M56"/>
</dbReference>
<feature type="transmembrane region" description="Helical" evidence="1">
    <location>
        <begin position="6"/>
        <end position="28"/>
    </location>
</feature>
<dbReference type="CDD" id="cd07341">
    <property type="entry name" value="M56_BlaR1_MecR1_like"/>
    <property type="match status" value="1"/>
</dbReference>
<organism evidence="3 4">
    <name type="scientific">Luteolibacter luteus</name>
    <dbReference type="NCBI Taxonomy" id="2728835"/>
    <lineage>
        <taxon>Bacteria</taxon>
        <taxon>Pseudomonadati</taxon>
        <taxon>Verrucomicrobiota</taxon>
        <taxon>Verrucomicrobiia</taxon>
        <taxon>Verrucomicrobiales</taxon>
        <taxon>Verrucomicrobiaceae</taxon>
        <taxon>Luteolibacter</taxon>
    </lineage>
</organism>
<feature type="domain" description="Peptidase M56" evidence="2">
    <location>
        <begin position="97"/>
        <end position="299"/>
    </location>
</feature>
<dbReference type="PANTHER" id="PTHR34978:SF3">
    <property type="entry name" value="SLR0241 PROTEIN"/>
    <property type="match status" value="1"/>
</dbReference>
<feature type="transmembrane region" description="Helical" evidence="1">
    <location>
        <begin position="35"/>
        <end position="55"/>
    </location>
</feature>
<feature type="transmembrane region" description="Helical" evidence="1">
    <location>
        <begin position="111"/>
        <end position="135"/>
    </location>
</feature>
<sequence length="720" mass="78556">MNFPEHYLFNVALHATGLSILVFAAILFMRKPQRVAVAALSGLLAIAILPWFSAWRTGEKTAERSKSDRVSVSPAALPQWTVIRIPAARVQESAVAVKAKKPMALPSPDALLAYGWAAGGGVLLLGLGIASLRIVSWRRSLHPMDEEAWCRLSENLGDVPSRDSFRTSSGSGSPCVAGFFRPLIVVPAYLLEQDKERELRWALRHELRHWRGGDSRWTMILELIRAIHWWNPVVHLLIARWKITREFICDLSAAENDEDRSTYGEFLIAMASRQTSRNPLAVTMVRKQRLKALRARIVTILEATPGSGTPFEKGVLLSACCGLLGVALLISGVRVGSDLSTLSGAGEFGVVQDSPSGGMAFAEDEPNQAEGGLEKIVQVKVRMKVLVTTDELAANASVRTDAEMQLLMREAAQEKGAMLMTPPVVTMRAGEATMIEVVRENPAKPPWQPDAKNPGERPEGFAGWSYRLESQLEGQKLRVEARIGYGFVPGEHFALDVAAWEKGTERLEDEVNIEVAWDKLVHRKGAATGSLAPGDTMAISLGEVMPGHHGVVFITVTPVDVIGVEVPDFEAAGYELLPAIKGNLKVRGSLIEVNDDARASFGDGSISPAVVSILRETAMKMKETSKTPVIELPEVVIPSGEFRVPWDEVKELSFSAEFLGDASSANVKFRPMRTGFRGTDARGTPTAERLIPRSSAALLHVLPNEKGPQRMMILELDPAD</sequence>
<dbReference type="Proteomes" id="UP000501812">
    <property type="component" value="Chromosome"/>
</dbReference>
<accession>A0A858RH55</accession>
<name>A0A858RH55_9BACT</name>
<reference evidence="3 4" key="1">
    <citation type="submission" date="2020-04" db="EMBL/GenBank/DDBJ databases">
        <title>Luteolibacter sp. G-1-1-1 isolated from soil.</title>
        <authorList>
            <person name="Dahal R.H."/>
        </authorList>
    </citation>
    <scope>NUCLEOTIDE SEQUENCE [LARGE SCALE GENOMIC DNA]</scope>
    <source>
        <strain evidence="3 4">G-1-1-1</strain>
    </source>
</reference>
<gene>
    <name evidence="3" type="ORF">HHL09_08945</name>
</gene>
<dbReference type="RefSeq" id="WP_169454214.1">
    <property type="nucleotide sequence ID" value="NZ_CP051774.1"/>
</dbReference>
<evidence type="ECO:0000259" key="2">
    <source>
        <dbReference type="Pfam" id="PF05569"/>
    </source>
</evidence>
<dbReference type="Pfam" id="PF05569">
    <property type="entry name" value="Peptidase_M56"/>
    <property type="match status" value="1"/>
</dbReference>
<dbReference type="PANTHER" id="PTHR34978">
    <property type="entry name" value="POSSIBLE SENSOR-TRANSDUCER PROTEIN BLAR"/>
    <property type="match status" value="1"/>
</dbReference>
<evidence type="ECO:0000313" key="3">
    <source>
        <dbReference type="EMBL" id="QJE95901.1"/>
    </source>
</evidence>
<dbReference type="EMBL" id="CP051774">
    <property type="protein sequence ID" value="QJE95901.1"/>
    <property type="molecule type" value="Genomic_DNA"/>
</dbReference>
<evidence type="ECO:0000256" key="1">
    <source>
        <dbReference type="SAM" id="Phobius"/>
    </source>
</evidence>
<dbReference type="InterPro" id="IPR052173">
    <property type="entry name" value="Beta-lactam_resp_regulator"/>
</dbReference>
<keyword evidence="1" id="KW-1133">Transmembrane helix</keyword>
<evidence type="ECO:0000313" key="4">
    <source>
        <dbReference type="Proteomes" id="UP000501812"/>
    </source>
</evidence>
<keyword evidence="1" id="KW-0472">Membrane</keyword>
<dbReference type="KEGG" id="luo:HHL09_08945"/>